<dbReference type="Proteomes" id="UP001183410">
    <property type="component" value="Unassembled WGS sequence"/>
</dbReference>
<dbReference type="EMBL" id="JAVREO010000011">
    <property type="protein sequence ID" value="MDT0268457.1"/>
    <property type="molecule type" value="Genomic_DNA"/>
</dbReference>
<accession>A0ABU2JU06</accession>
<proteinExistence type="predicted"/>
<reference evidence="2" key="1">
    <citation type="submission" date="2023-07" db="EMBL/GenBank/DDBJ databases">
        <title>30 novel species of actinomycetes from the DSMZ collection.</title>
        <authorList>
            <person name="Nouioui I."/>
        </authorList>
    </citation>
    <scope>NUCLEOTIDE SEQUENCE [LARGE SCALE GENOMIC DNA]</scope>
    <source>
        <strain evidence="2">DSM 44915</strain>
    </source>
</reference>
<dbReference type="RefSeq" id="WP_311668544.1">
    <property type="nucleotide sequence ID" value="NZ_JAVREO010000011.1"/>
</dbReference>
<evidence type="ECO:0000313" key="2">
    <source>
        <dbReference type="Proteomes" id="UP001183410"/>
    </source>
</evidence>
<comment type="caution">
    <text evidence="1">The sequence shown here is derived from an EMBL/GenBank/DDBJ whole genome shotgun (WGS) entry which is preliminary data.</text>
</comment>
<sequence length="246" mass="27040">MARDSTRHLKEALSAWQQARDLRASGRTIRSGLAYQRGVNALLLYRTQPARTASEAGRTARADFGPVFHALGALTREGVPVMADARSRRFASLHARTGLAAAHLADPSRGVPEAIGPTLSTTSESLTRIAPGDEAPVPPDERIAGAAASRLLMARLMADYPAVLARERRRWTVVDSEPLTFVRERRRFRAAVLPDCVGLDFRAEVRRLAGDGERIYTELTRALPHYREALERAREERAAILALVGD</sequence>
<evidence type="ECO:0000313" key="1">
    <source>
        <dbReference type="EMBL" id="MDT0268457.1"/>
    </source>
</evidence>
<name>A0ABU2JU06_9ACTN</name>
<organism evidence="1 2">
    <name type="scientific">Streptomyces chisholmiae</name>
    <dbReference type="NCBI Taxonomy" id="3075540"/>
    <lineage>
        <taxon>Bacteria</taxon>
        <taxon>Bacillati</taxon>
        <taxon>Actinomycetota</taxon>
        <taxon>Actinomycetes</taxon>
        <taxon>Kitasatosporales</taxon>
        <taxon>Streptomycetaceae</taxon>
        <taxon>Streptomyces</taxon>
    </lineage>
</organism>
<protein>
    <submittedName>
        <fullName evidence="1">Uncharacterized protein</fullName>
    </submittedName>
</protein>
<keyword evidence="2" id="KW-1185">Reference proteome</keyword>
<gene>
    <name evidence="1" type="ORF">RM844_19415</name>
</gene>